<name>A0ABV0TJS1_9TELE</name>
<protein>
    <submittedName>
        <fullName evidence="1">Uncharacterized protein</fullName>
    </submittedName>
</protein>
<proteinExistence type="predicted"/>
<dbReference type="EMBL" id="JAHRIQ010036474">
    <property type="protein sequence ID" value="MEQ2233064.1"/>
    <property type="molecule type" value="Genomic_DNA"/>
</dbReference>
<evidence type="ECO:0000313" key="2">
    <source>
        <dbReference type="Proteomes" id="UP001482620"/>
    </source>
</evidence>
<keyword evidence="2" id="KW-1185">Reference proteome</keyword>
<comment type="caution">
    <text evidence="1">The sequence shown here is derived from an EMBL/GenBank/DDBJ whole genome shotgun (WGS) entry which is preliminary data.</text>
</comment>
<dbReference type="Proteomes" id="UP001482620">
    <property type="component" value="Unassembled WGS sequence"/>
</dbReference>
<accession>A0ABV0TJS1</accession>
<sequence>MRASGLMVEAGFKVMKYSEVARESCKKHTLQIASFEASKTSGVMMNNESVTANFLSPPRQSVPLQTFLDNIRNHKPQLIFLHRLITGRGLRQKHLGFAKRPIDSDTRVLAYIIYDHMSDIFSI</sequence>
<reference evidence="1 2" key="1">
    <citation type="submission" date="2021-06" db="EMBL/GenBank/DDBJ databases">
        <authorList>
            <person name="Palmer J.M."/>
        </authorList>
    </citation>
    <scope>NUCLEOTIDE SEQUENCE [LARGE SCALE GENOMIC DNA]</scope>
    <source>
        <strain evidence="2">if_2019</strain>
        <tissue evidence="1">Muscle</tissue>
    </source>
</reference>
<organism evidence="1 2">
    <name type="scientific">Ilyodon furcidens</name>
    <name type="common">goldbreast splitfin</name>
    <dbReference type="NCBI Taxonomy" id="33524"/>
    <lineage>
        <taxon>Eukaryota</taxon>
        <taxon>Metazoa</taxon>
        <taxon>Chordata</taxon>
        <taxon>Craniata</taxon>
        <taxon>Vertebrata</taxon>
        <taxon>Euteleostomi</taxon>
        <taxon>Actinopterygii</taxon>
        <taxon>Neopterygii</taxon>
        <taxon>Teleostei</taxon>
        <taxon>Neoteleostei</taxon>
        <taxon>Acanthomorphata</taxon>
        <taxon>Ovalentaria</taxon>
        <taxon>Atherinomorphae</taxon>
        <taxon>Cyprinodontiformes</taxon>
        <taxon>Goodeidae</taxon>
        <taxon>Ilyodon</taxon>
    </lineage>
</organism>
<gene>
    <name evidence="1" type="ORF">ILYODFUR_017956</name>
</gene>
<evidence type="ECO:0000313" key="1">
    <source>
        <dbReference type="EMBL" id="MEQ2233064.1"/>
    </source>
</evidence>